<keyword evidence="3 6" id="KW-0547">Nucleotide-binding</keyword>
<dbReference type="GO" id="GO:0004674">
    <property type="term" value="F:protein serine/threonine kinase activity"/>
    <property type="evidence" value="ECO:0007669"/>
    <property type="project" value="UniProtKB-KW"/>
</dbReference>
<dbReference type="PROSITE" id="PS50011">
    <property type="entry name" value="PROTEIN_KINASE_DOM"/>
    <property type="match status" value="1"/>
</dbReference>
<dbReference type="Gene3D" id="1.10.510.10">
    <property type="entry name" value="Transferase(Phosphotransferase) domain 1"/>
    <property type="match status" value="1"/>
</dbReference>
<protein>
    <recommendedName>
        <fullName evidence="8">Protein kinase domain-containing protein</fullName>
    </recommendedName>
</protein>
<comment type="similarity">
    <text evidence="7">Belongs to the protein kinase superfamily.</text>
</comment>
<reference evidence="9" key="1">
    <citation type="submission" date="2021-01" db="EMBL/GenBank/DDBJ databases">
        <authorList>
            <person name="Corre E."/>
            <person name="Pelletier E."/>
            <person name="Niang G."/>
            <person name="Scheremetjew M."/>
            <person name="Finn R."/>
            <person name="Kale V."/>
            <person name="Holt S."/>
            <person name="Cochrane G."/>
            <person name="Meng A."/>
            <person name="Brown T."/>
            <person name="Cohen L."/>
        </authorList>
    </citation>
    <scope>NUCLEOTIDE SEQUENCE</scope>
    <source>
        <strain evidence="9">PLY429</strain>
    </source>
</reference>
<evidence type="ECO:0000256" key="4">
    <source>
        <dbReference type="ARBA" id="ARBA00022777"/>
    </source>
</evidence>
<evidence type="ECO:0000256" key="7">
    <source>
        <dbReference type="RuleBase" id="RU000304"/>
    </source>
</evidence>
<keyword evidence="4" id="KW-0418">Kinase</keyword>
<keyword evidence="5 6" id="KW-0067">ATP-binding</keyword>
<accession>A0A7S1X5Y9</accession>
<feature type="domain" description="Protein kinase" evidence="8">
    <location>
        <begin position="99"/>
        <end position="366"/>
    </location>
</feature>
<dbReference type="PROSITE" id="PS00108">
    <property type="entry name" value="PROTEIN_KINASE_ST"/>
    <property type="match status" value="1"/>
</dbReference>
<name>A0A7S1X5Y9_9CHLO</name>
<organism evidence="9">
    <name type="scientific">Tetraselmis chuii</name>
    <dbReference type="NCBI Taxonomy" id="63592"/>
    <lineage>
        <taxon>Eukaryota</taxon>
        <taxon>Viridiplantae</taxon>
        <taxon>Chlorophyta</taxon>
        <taxon>core chlorophytes</taxon>
        <taxon>Chlorodendrophyceae</taxon>
        <taxon>Chlorodendrales</taxon>
        <taxon>Chlorodendraceae</taxon>
        <taxon>Tetraselmis</taxon>
    </lineage>
</organism>
<evidence type="ECO:0000256" key="2">
    <source>
        <dbReference type="ARBA" id="ARBA00022679"/>
    </source>
</evidence>
<keyword evidence="2" id="KW-0808">Transferase</keyword>
<dbReference type="Pfam" id="PF00069">
    <property type="entry name" value="Pkinase"/>
    <property type="match status" value="1"/>
</dbReference>
<dbReference type="InterPro" id="IPR008271">
    <property type="entry name" value="Ser/Thr_kinase_AS"/>
</dbReference>
<sequence>MMAAAFVAVGGRAAYCQPNRSNSYVARNRSRPAVPVTRLGVQASALGSRVERHGGDVAKRKTGKVSRDAVAVGLEAPVSIESREAERRAVEGALVGGRYRLEARLGEGSFGVVFRSTDVVTGEAVAVKRIPRMTSPKRPAEEKSAKVQEEARIFSLVQDCAYVCGFRGLETDDEYMYLAMELIDGPSLDDVLKLRGKLSEREAALMIHDILQVVSICHGHGVCHSDVKPANFLYRPIKNGERVLKAIDFGCSQQVSLACPRLSVANGTPLYSSPEVYNRCYSTEADLWSCGVILFRALTGKLPFWESTKGLTRRMVVDGVMLEPVPMGDDYWGGVSQEARDLCAQLLNRNRFKRISANEAIALPWVQQYAGSRDVSMDTCVVSHWSARNTSSDNFDETDVVFG</sequence>
<feature type="binding site" evidence="6">
    <location>
        <position position="128"/>
    </location>
    <ligand>
        <name>ATP</name>
        <dbReference type="ChEBI" id="CHEBI:30616"/>
    </ligand>
</feature>
<evidence type="ECO:0000256" key="3">
    <source>
        <dbReference type="ARBA" id="ARBA00022741"/>
    </source>
</evidence>
<evidence type="ECO:0000256" key="5">
    <source>
        <dbReference type="ARBA" id="ARBA00022840"/>
    </source>
</evidence>
<evidence type="ECO:0000256" key="1">
    <source>
        <dbReference type="ARBA" id="ARBA00022527"/>
    </source>
</evidence>
<evidence type="ECO:0000259" key="8">
    <source>
        <dbReference type="PROSITE" id="PS50011"/>
    </source>
</evidence>
<dbReference type="InterPro" id="IPR050205">
    <property type="entry name" value="CDPK_Ser/Thr_kinases"/>
</dbReference>
<dbReference type="InterPro" id="IPR011009">
    <property type="entry name" value="Kinase-like_dom_sf"/>
</dbReference>
<evidence type="ECO:0000256" key="6">
    <source>
        <dbReference type="PROSITE-ProRule" id="PRU10141"/>
    </source>
</evidence>
<dbReference type="InterPro" id="IPR000719">
    <property type="entry name" value="Prot_kinase_dom"/>
</dbReference>
<evidence type="ECO:0000313" key="9">
    <source>
        <dbReference type="EMBL" id="CAD9212550.1"/>
    </source>
</evidence>
<gene>
    <name evidence="9" type="ORF">TCHU04912_LOCUS14789</name>
</gene>
<dbReference type="SMART" id="SM00220">
    <property type="entry name" value="S_TKc"/>
    <property type="match status" value="1"/>
</dbReference>
<dbReference type="PROSITE" id="PS00107">
    <property type="entry name" value="PROTEIN_KINASE_ATP"/>
    <property type="match status" value="1"/>
</dbReference>
<dbReference type="GO" id="GO:0005524">
    <property type="term" value="F:ATP binding"/>
    <property type="evidence" value="ECO:0007669"/>
    <property type="project" value="UniProtKB-UniRule"/>
</dbReference>
<dbReference type="SUPFAM" id="SSF56112">
    <property type="entry name" value="Protein kinase-like (PK-like)"/>
    <property type="match status" value="1"/>
</dbReference>
<dbReference type="AlphaFoldDB" id="A0A7S1X5Y9"/>
<proteinExistence type="inferred from homology"/>
<keyword evidence="1 7" id="KW-0723">Serine/threonine-protein kinase</keyword>
<dbReference type="EMBL" id="HBGG01028619">
    <property type="protein sequence ID" value="CAD9212550.1"/>
    <property type="molecule type" value="Transcribed_RNA"/>
</dbReference>
<dbReference type="InterPro" id="IPR017441">
    <property type="entry name" value="Protein_kinase_ATP_BS"/>
</dbReference>
<dbReference type="PANTHER" id="PTHR24349">
    <property type="entry name" value="SERINE/THREONINE-PROTEIN KINASE"/>
    <property type="match status" value="1"/>
</dbReference>